<accession>A0A6J7JWP4</accession>
<dbReference type="Gene3D" id="3.30.1540.10">
    <property type="entry name" value="formyl-coa transferase, domain 3"/>
    <property type="match status" value="1"/>
</dbReference>
<organism evidence="2">
    <name type="scientific">freshwater metagenome</name>
    <dbReference type="NCBI Taxonomy" id="449393"/>
    <lineage>
        <taxon>unclassified sequences</taxon>
        <taxon>metagenomes</taxon>
        <taxon>ecological metagenomes</taxon>
    </lineage>
</organism>
<gene>
    <name evidence="2" type="ORF">UFOPK3773_01162</name>
</gene>
<dbReference type="EMBL" id="CAFBNF010000125">
    <property type="protein sequence ID" value="CAB4946554.1"/>
    <property type="molecule type" value="Genomic_DNA"/>
</dbReference>
<protein>
    <submittedName>
        <fullName evidence="2">Unannotated protein</fullName>
    </submittedName>
</protein>
<dbReference type="InterPro" id="IPR023606">
    <property type="entry name" value="CoA-Trfase_III_dom_1_sf"/>
</dbReference>
<proteinExistence type="predicted"/>
<dbReference type="Gene3D" id="3.40.50.10540">
    <property type="entry name" value="Crotonobetainyl-coa:carnitine coa-transferase, domain 1"/>
    <property type="match status" value="1"/>
</dbReference>
<evidence type="ECO:0000256" key="1">
    <source>
        <dbReference type="ARBA" id="ARBA00022679"/>
    </source>
</evidence>
<dbReference type="PANTHER" id="PTHR48207">
    <property type="entry name" value="SUCCINATE--HYDROXYMETHYLGLUTARATE COA-TRANSFERASE"/>
    <property type="match status" value="1"/>
</dbReference>
<sequence length="390" mass="41990">MVDDSAGSRGPLEGVKVLDFSQAWAGPLCTRTLGDLGADVLKVESEAFMDVSRTLGPYPASPDRDSSGYFLEWNRAKRSVALDLRTDEGRASAQRLASLCDVVVENFSPGVMERLGLGYDVLHEANERLVMVSISGFGRTGPAREHVAFGQQIEAVSGLMSLMTYDDGRPTKTGISWSDPLAGFLAALSVLAALEQRDRSGKGEWLEVSMLEATLATLGRAFALMNVGRSPVDEFRGGRHPELCPAGVFPTQGVDAWIAIECRDQVEWESLCRVAGVDWADRSEFSGPTQRLRNRDALDSLIASWTETLDPNVLADELQREGVPASPLVSIADLLGDEHLADRGFWVTVDHPTVGKLVTAGTALPIAPATLASMPAPPILGSTPFEAEWP</sequence>
<dbReference type="PANTHER" id="PTHR48207:SF3">
    <property type="entry name" value="SUCCINATE--HYDROXYMETHYLGLUTARATE COA-TRANSFERASE"/>
    <property type="match status" value="1"/>
</dbReference>
<dbReference type="InterPro" id="IPR044855">
    <property type="entry name" value="CoA-Trfase_III_dom3_sf"/>
</dbReference>
<dbReference type="Pfam" id="PF02515">
    <property type="entry name" value="CoA_transf_3"/>
    <property type="match status" value="1"/>
</dbReference>
<dbReference type="InterPro" id="IPR050483">
    <property type="entry name" value="CoA-transferase_III_domain"/>
</dbReference>
<evidence type="ECO:0000313" key="2">
    <source>
        <dbReference type="EMBL" id="CAB4946554.1"/>
    </source>
</evidence>
<keyword evidence="1" id="KW-0808">Transferase</keyword>
<dbReference type="SUPFAM" id="SSF89796">
    <property type="entry name" value="CoA-transferase family III (CaiB/BaiF)"/>
    <property type="match status" value="1"/>
</dbReference>
<dbReference type="GO" id="GO:0008410">
    <property type="term" value="F:CoA-transferase activity"/>
    <property type="evidence" value="ECO:0007669"/>
    <property type="project" value="TreeGrafter"/>
</dbReference>
<name>A0A6J7JWP4_9ZZZZ</name>
<reference evidence="2" key="1">
    <citation type="submission" date="2020-05" db="EMBL/GenBank/DDBJ databases">
        <authorList>
            <person name="Chiriac C."/>
            <person name="Salcher M."/>
            <person name="Ghai R."/>
            <person name="Kavagutti S V."/>
        </authorList>
    </citation>
    <scope>NUCLEOTIDE SEQUENCE</scope>
</reference>
<dbReference type="InterPro" id="IPR003673">
    <property type="entry name" value="CoA-Trfase_fam_III"/>
</dbReference>
<dbReference type="AlphaFoldDB" id="A0A6J7JWP4"/>